<evidence type="ECO:0000313" key="1">
    <source>
        <dbReference type="EMBL" id="KAB7500784.1"/>
    </source>
</evidence>
<sequence>MLSHEESSFYKYS</sequence>
<proteinExistence type="predicted"/>
<protein>
    <submittedName>
        <fullName evidence="1">Uncharacterized protein</fullName>
    </submittedName>
</protein>
<organism evidence="1 2">
    <name type="scientific">Armadillidium nasatum</name>
    <dbReference type="NCBI Taxonomy" id="96803"/>
    <lineage>
        <taxon>Eukaryota</taxon>
        <taxon>Metazoa</taxon>
        <taxon>Ecdysozoa</taxon>
        <taxon>Arthropoda</taxon>
        <taxon>Crustacea</taxon>
        <taxon>Multicrustacea</taxon>
        <taxon>Malacostraca</taxon>
        <taxon>Eumalacostraca</taxon>
        <taxon>Peracarida</taxon>
        <taxon>Isopoda</taxon>
        <taxon>Oniscidea</taxon>
        <taxon>Crinocheta</taxon>
        <taxon>Armadillidiidae</taxon>
        <taxon>Armadillidium</taxon>
    </lineage>
</organism>
<comment type="caution">
    <text evidence="1">The sequence shown here is derived from an EMBL/GenBank/DDBJ whole genome shotgun (WGS) entry which is preliminary data.</text>
</comment>
<dbReference type="Proteomes" id="UP000326759">
    <property type="component" value="Unassembled WGS sequence"/>
</dbReference>
<reference evidence="1 2" key="1">
    <citation type="journal article" date="2019" name="PLoS Biol.">
        <title>Sex chromosomes control vertical transmission of feminizing Wolbachia symbionts in an isopod.</title>
        <authorList>
            <person name="Becking T."/>
            <person name="Chebbi M.A."/>
            <person name="Giraud I."/>
            <person name="Moumen B."/>
            <person name="Laverre T."/>
            <person name="Caubet Y."/>
            <person name="Peccoud J."/>
            <person name="Gilbert C."/>
            <person name="Cordaux R."/>
        </authorList>
    </citation>
    <scope>NUCLEOTIDE SEQUENCE [LARGE SCALE GENOMIC DNA]</scope>
    <source>
        <strain evidence="1">ANa2</strain>
        <tissue evidence="1">Whole body excluding digestive tract and cuticle</tissue>
    </source>
</reference>
<gene>
    <name evidence="1" type="ORF">Anas_09378</name>
</gene>
<keyword evidence="2" id="KW-1185">Reference proteome</keyword>
<accession>A0A5N5T2Q2</accession>
<evidence type="ECO:0000313" key="2">
    <source>
        <dbReference type="Proteomes" id="UP000326759"/>
    </source>
</evidence>
<dbReference type="EMBL" id="SEYY01012668">
    <property type="protein sequence ID" value="KAB7500784.1"/>
    <property type="molecule type" value="Genomic_DNA"/>
</dbReference>
<name>A0A5N5T2Q2_9CRUS</name>